<keyword evidence="6" id="KW-1000">Mitochondrion outer membrane</keyword>
<dbReference type="eggNOG" id="KOG3126">
    <property type="taxonomic scope" value="Eukaryota"/>
</dbReference>
<dbReference type="PANTHER" id="PTHR11743:SF70">
    <property type="entry name" value="GH26960P-RELATED"/>
    <property type="match status" value="1"/>
</dbReference>
<evidence type="ECO:0000256" key="9">
    <source>
        <dbReference type="ARBA" id="ARBA00023128"/>
    </source>
</evidence>
<dbReference type="Proteomes" id="UP000015101">
    <property type="component" value="Unassembled WGS sequence"/>
</dbReference>
<evidence type="ECO:0000256" key="6">
    <source>
        <dbReference type="ARBA" id="ARBA00022787"/>
    </source>
</evidence>
<keyword evidence="3" id="KW-0813">Transport</keyword>
<protein>
    <recommendedName>
        <fullName evidence="14">Voltage-dependent anion-selective channel protein 3</fullName>
    </recommendedName>
</protein>
<keyword evidence="9" id="KW-0496">Mitochondrion</keyword>
<evidence type="ECO:0000256" key="7">
    <source>
        <dbReference type="ARBA" id="ARBA00023065"/>
    </source>
</evidence>
<evidence type="ECO:0000313" key="13">
    <source>
        <dbReference type="Proteomes" id="UP000015101"/>
    </source>
</evidence>
<dbReference type="InterPro" id="IPR023614">
    <property type="entry name" value="Porin_dom_sf"/>
</dbReference>
<dbReference type="GO" id="GO:0005741">
    <property type="term" value="C:mitochondrial outer membrane"/>
    <property type="evidence" value="ECO:0000318"/>
    <property type="project" value="GO_Central"/>
</dbReference>
<dbReference type="InParanoid" id="T1G6P5"/>
<dbReference type="Pfam" id="PF01459">
    <property type="entry name" value="Porin_3"/>
    <property type="match status" value="1"/>
</dbReference>
<dbReference type="STRING" id="6412.T1G6P5"/>
<evidence type="ECO:0000256" key="5">
    <source>
        <dbReference type="ARBA" id="ARBA00022692"/>
    </source>
</evidence>
<reference evidence="11 13" key="2">
    <citation type="journal article" date="2013" name="Nature">
        <title>Insights into bilaterian evolution from three spiralian genomes.</title>
        <authorList>
            <person name="Simakov O."/>
            <person name="Marletaz F."/>
            <person name="Cho S.J."/>
            <person name="Edsinger-Gonzales E."/>
            <person name="Havlak P."/>
            <person name="Hellsten U."/>
            <person name="Kuo D.H."/>
            <person name="Larsson T."/>
            <person name="Lv J."/>
            <person name="Arendt D."/>
            <person name="Savage R."/>
            <person name="Osoegawa K."/>
            <person name="de Jong P."/>
            <person name="Grimwood J."/>
            <person name="Chapman J.A."/>
            <person name="Shapiro H."/>
            <person name="Aerts A."/>
            <person name="Otillar R.P."/>
            <person name="Terry A.Y."/>
            <person name="Boore J.L."/>
            <person name="Grigoriev I.V."/>
            <person name="Lindberg D.R."/>
            <person name="Seaver E.C."/>
            <person name="Weisblat D.A."/>
            <person name="Putnam N.H."/>
            <person name="Rokhsar D.S."/>
        </authorList>
    </citation>
    <scope>NUCLEOTIDE SEQUENCE</scope>
</reference>
<keyword evidence="10" id="KW-0472">Membrane</keyword>
<dbReference type="CDD" id="cd07306">
    <property type="entry name" value="Porin3_VDAC"/>
    <property type="match status" value="1"/>
</dbReference>
<dbReference type="RefSeq" id="XP_009026853.1">
    <property type="nucleotide sequence ID" value="XM_009028605.1"/>
</dbReference>
<dbReference type="OrthoDB" id="7827681at2759"/>
<evidence type="ECO:0000313" key="12">
    <source>
        <dbReference type="EnsemblMetazoa" id="HelroP87388"/>
    </source>
</evidence>
<dbReference type="OMA" id="FRASGWI"/>
<keyword evidence="8" id="KW-0626">Porin</keyword>
<dbReference type="EnsemblMetazoa" id="HelroT87388">
    <property type="protein sequence ID" value="HelroP87388"/>
    <property type="gene ID" value="HelroG87388"/>
</dbReference>
<dbReference type="InterPro" id="IPR027246">
    <property type="entry name" value="Porin_Euk/Tom40"/>
</dbReference>
<organism evidence="12 13">
    <name type="scientific">Helobdella robusta</name>
    <name type="common">Californian leech</name>
    <dbReference type="NCBI Taxonomy" id="6412"/>
    <lineage>
        <taxon>Eukaryota</taxon>
        <taxon>Metazoa</taxon>
        <taxon>Spiralia</taxon>
        <taxon>Lophotrochozoa</taxon>
        <taxon>Annelida</taxon>
        <taxon>Clitellata</taxon>
        <taxon>Hirudinea</taxon>
        <taxon>Rhynchobdellida</taxon>
        <taxon>Glossiphoniidae</taxon>
        <taxon>Helobdella</taxon>
    </lineage>
</organism>
<dbReference type="EMBL" id="KB097552">
    <property type="protein sequence ID" value="ESN95054.1"/>
    <property type="molecule type" value="Genomic_DNA"/>
</dbReference>
<keyword evidence="7" id="KW-0406">Ion transport</keyword>
<sequence>MSPPKFSDLHEEARDLISKGYNYGLCKLEFKSKSTAGLHLLSNCTINNDTKLFAGNLKLQHKLKDYGLEFVTDFTNEAQITNQLHVKNCIVNGLGLSFETMFVPSISKKTASIKSSYKTKNTHSTADLYFDFTGTHLDLSTILKSGSWFGGVMMKLDETTPNKKIWPCLNWAVGYKTGDLTVVNTLSDSTEYQSSICQKISKDLKFGILIDYSKVSNDSKMTFGAKYNHKKMGVFKIKMNSHQQIGISYQLDIKKGVTLILSTQLECDRKSLIGHKMGAGLMVDL</sequence>
<keyword evidence="4" id="KW-1134">Transmembrane beta strand</keyword>
<dbReference type="KEGG" id="hro:HELRODRAFT_87388"/>
<dbReference type="FunFam" id="2.40.160.10:FF:000012">
    <property type="entry name" value="Voltage-dependent anion-selective channel"/>
    <property type="match status" value="1"/>
</dbReference>
<dbReference type="PANTHER" id="PTHR11743">
    <property type="entry name" value="VOLTAGE-DEPENDENT ANION-SELECTIVE CHANNEL"/>
    <property type="match status" value="1"/>
</dbReference>
<dbReference type="PRINTS" id="PR00185">
    <property type="entry name" value="EUKARYTPORIN"/>
</dbReference>
<evidence type="ECO:0000313" key="11">
    <source>
        <dbReference type="EMBL" id="ESN95054.1"/>
    </source>
</evidence>
<evidence type="ECO:0008006" key="14">
    <source>
        <dbReference type="Google" id="ProtNLM"/>
    </source>
</evidence>
<dbReference type="Gene3D" id="2.40.160.10">
    <property type="entry name" value="Porin"/>
    <property type="match status" value="1"/>
</dbReference>
<dbReference type="GO" id="GO:0008308">
    <property type="term" value="F:voltage-gated monoatomic anion channel activity"/>
    <property type="evidence" value="ECO:0000318"/>
    <property type="project" value="GO_Central"/>
</dbReference>
<name>T1G6P5_HELRO</name>
<accession>T1G6P5</accession>
<dbReference type="HOGENOM" id="CLU_044399_2_0_1"/>
<evidence type="ECO:0000256" key="4">
    <source>
        <dbReference type="ARBA" id="ARBA00022452"/>
    </source>
</evidence>
<reference evidence="13" key="1">
    <citation type="submission" date="2012-12" db="EMBL/GenBank/DDBJ databases">
        <authorList>
            <person name="Hellsten U."/>
            <person name="Grimwood J."/>
            <person name="Chapman J.A."/>
            <person name="Shapiro H."/>
            <person name="Aerts A."/>
            <person name="Otillar R.P."/>
            <person name="Terry A.Y."/>
            <person name="Boore J.L."/>
            <person name="Simakov O."/>
            <person name="Marletaz F."/>
            <person name="Cho S.-J."/>
            <person name="Edsinger-Gonzales E."/>
            <person name="Havlak P."/>
            <person name="Kuo D.-H."/>
            <person name="Larsson T."/>
            <person name="Lv J."/>
            <person name="Arendt D."/>
            <person name="Savage R."/>
            <person name="Osoegawa K."/>
            <person name="de Jong P."/>
            <person name="Lindberg D.R."/>
            <person name="Seaver E.C."/>
            <person name="Weisblat D.A."/>
            <person name="Putnam N.H."/>
            <person name="Grigoriev I.V."/>
            <person name="Rokhsar D.S."/>
        </authorList>
    </citation>
    <scope>NUCLEOTIDE SEQUENCE</scope>
</reference>
<dbReference type="CTD" id="20216742"/>
<evidence type="ECO:0000256" key="8">
    <source>
        <dbReference type="ARBA" id="ARBA00023114"/>
    </source>
</evidence>
<keyword evidence="5" id="KW-0812">Transmembrane</keyword>
<dbReference type="GO" id="GO:0046930">
    <property type="term" value="C:pore complex"/>
    <property type="evidence" value="ECO:0007669"/>
    <property type="project" value="UniProtKB-KW"/>
</dbReference>
<comment type="subcellular location">
    <subcellularLocation>
        <location evidence="1">Mitochondrion outer membrane</location>
    </subcellularLocation>
</comment>
<evidence type="ECO:0000256" key="2">
    <source>
        <dbReference type="ARBA" id="ARBA00007780"/>
    </source>
</evidence>
<evidence type="ECO:0000256" key="3">
    <source>
        <dbReference type="ARBA" id="ARBA00022448"/>
    </source>
</evidence>
<evidence type="ECO:0000256" key="10">
    <source>
        <dbReference type="ARBA" id="ARBA00023136"/>
    </source>
</evidence>
<comment type="similarity">
    <text evidence="2">Belongs to the eukaryotic mitochondrial porin family.</text>
</comment>
<gene>
    <name evidence="12" type="primary">20216742</name>
    <name evidence="11" type="ORF">HELRODRAFT_87388</name>
</gene>
<dbReference type="InterPro" id="IPR001925">
    <property type="entry name" value="Porin_Euk"/>
</dbReference>
<dbReference type="AlphaFoldDB" id="T1G6P5"/>
<evidence type="ECO:0000256" key="1">
    <source>
        <dbReference type="ARBA" id="ARBA00004294"/>
    </source>
</evidence>
<dbReference type="EMBL" id="AMQM01007035">
    <property type="status" value="NOT_ANNOTATED_CDS"/>
    <property type="molecule type" value="Genomic_DNA"/>
</dbReference>
<proteinExistence type="inferred from homology"/>
<dbReference type="GO" id="GO:0015288">
    <property type="term" value="F:porin activity"/>
    <property type="evidence" value="ECO:0007669"/>
    <property type="project" value="UniProtKB-KW"/>
</dbReference>
<reference evidence="12" key="3">
    <citation type="submission" date="2015-06" db="UniProtKB">
        <authorList>
            <consortium name="EnsemblMetazoa"/>
        </authorList>
    </citation>
    <scope>IDENTIFICATION</scope>
</reference>
<dbReference type="GeneID" id="20216742"/>
<keyword evidence="13" id="KW-1185">Reference proteome</keyword>